<feature type="region of interest" description="Disordered" evidence="1">
    <location>
        <begin position="1"/>
        <end position="39"/>
    </location>
</feature>
<dbReference type="GO" id="GO:0045892">
    <property type="term" value="P:negative regulation of DNA-templated transcription"/>
    <property type="evidence" value="ECO:0007669"/>
    <property type="project" value="TreeGrafter"/>
</dbReference>
<dbReference type="PANTHER" id="PTHR44846:SF17">
    <property type="entry name" value="GNTR-FAMILY TRANSCRIPTIONAL REGULATOR"/>
    <property type="match status" value="1"/>
</dbReference>
<accession>A0A5C4QX66</accession>
<evidence type="ECO:0000256" key="1">
    <source>
        <dbReference type="SAM" id="MobiDB-lite"/>
    </source>
</evidence>
<feature type="compositionally biased region" description="Low complexity" evidence="1">
    <location>
        <begin position="8"/>
        <end position="28"/>
    </location>
</feature>
<feature type="compositionally biased region" description="Gly residues" evidence="1">
    <location>
        <begin position="304"/>
        <end position="313"/>
    </location>
</feature>
<reference evidence="3 4" key="1">
    <citation type="submission" date="2019-06" db="EMBL/GenBank/DDBJ databases">
        <title>Micromonospora ordensis sp. nov., isolated from deep marine sediment.</title>
        <authorList>
            <person name="Veyisoglu A."/>
            <person name="Carro L."/>
            <person name="Klenk H.-P."/>
            <person name="Sahin N."/>
        </authorList>
    </citation>
    <scope>NUCLEOTIDE SEQUENCE [LARGE SCALE GENOMIC DNA]</scope>
    <source>
        <strain evidence="3 4">S2509</strain>
    </source>
</reference>
<dbReference type="EMBL" id="VDFY01000104">
    <property type="protein sequence ID" value="TNH30657.1"/>
    <property type="molecule type" value="Genomic_DNA"/>
</dbReference>
<dbReference type="SMART" id="SM00866">
    <property type="entry name" value="UTRA"/>
    <property type="match status" value="1"/>
</dbReference>
<dbReference type="SUPFAM" id="SSF64288">
    <property type="entry name" value="Chorismate lyase-like"/>
    <property type="match status" value="1"/>
</dbReference>
<name>A0A5C4QX66_9ACTN</name>
<feature type="region of interest" description="Disordered" evidence="1">
    <location>
        <begin position="290"/>
        <end position="313"/>
    </location>
</feature>
<proteinExistence type="predicted"/>
<evidence type="ECO:0000259" key="2">
    <source>
        <dbReference type="SMART" id="SM00866"/>
    </source>
</evidence>
<dbReference type="InterPro" id="IPR011663">
    <property type="entry name" value="UTRA"/>
</dbReference>
<dbReference type="OrthoDB" id="3615556at2"/>
<protein>
    <submittedName>
        <fullName evidence="3">UTRA domain-containing protein</fullName>
    </submittedName>
</protein>
<dbReference type="Proteomes" id="UP000306145">
    <property type="component" value="Unassembled WGS sequence"/>
</dbReference>
<sequence>MRSHSAPRSRIPSPSTRSTCAASASRSPIRVGNRSRNGRTSLRGSWIAATTCTPTARPWDSRIDRAALTRSFSVGSARAAIALLKAQGLISSGRGKAPVVRVPPRKVIRSSERHQVEKDLAVRPEAERAVVGEAETNLNMQISEQEFRSRYDQVEAGADLADLFRIEPTDLVLRRRYDSTDRGTGLLLSSSVSYMPVALVSSNPALLDEANEPWPGGTQHQLSTVGAEIMTIIDEVTARMPTTAEAQLWGLPDGVPLILCRRISLDANEKVVEVSDAEYPADRTELRFVTPLKPWPKRRSNGGKTSGRQGGRP</sequence>
<dbReference type="Pfam" id="PF07702">
    <property type="entry name" value="UTRA"/>
    <property type="match status" value="1"/>
</dbReference>
<dbReference type="GO" id="GO:0003677">
    <property type="term" value="F:DNA binding"/>
    <property type="evidence" value="ECO:0007669"/>
    <property type="project" value="InterPro"/>
</dbReference>
<dbReference type="InterPro" id="IPR028978">
    <property type="entry name" value="Chorismate_lyase_/UTRA_dom_sf"/>
</dbReference>
<organism evidence="3 4">
    <name type="scientific">Micromonospora orduensis</name>
    <dbReference type="NCBI Taxonomy" id="1420891"/>
    <lineage>
        <taxon>Bacteria</taxon>
        <taxon>Bacillati</taxon>
        <taxon>Actinomycetota</taxon>
        <taxon>Actinomycetes</taxon>
        <taxon>Micromonosporales</taxon>
        <taxon>Micromonosporaceae</taxon>
        <taxon>Micromonospora</taxon>
    </lineage>
</organism>
<evidence type="ECO:0000313" key="3">
    <source>
        <dbReference type="EMBL" id="TNH30657.1"/>
    </source>
</evidence>
<feature type="domain" description="UbiC transcription regulator-associated" evidence="2">
    <location>
        <begin position="144"/>
        <end position="285"/>
    </location>
</feature>
<dbReference type="Gene3D" id="3.40.1410.10">
    <property type="entry name" value="Chorismate lyase-like"/>
    <property type="match status" value="1"/>
</dbReference>
<keyword evidence="4" id="KW-1185">Reference proteome</keyword>
<gene>
    <name evidence="3" type="ORF">FHG89_06340</name>
</gene>
<comment type="caution">
    <text evidence="3">The sequence shown here is derived from an EMBL/GenBank/DDBJ whole genome shotgun (WGS) entry which is preliminary data.</text>
</comment>
<dbReference type="AlphaFoldDB" id="A0A5C4QX66"/>
<evidence type="ECO:0000313" key="4">
    <source>
        <dbReference type="Proteomes" id="UP000306145"/>
    </source>
</evidence>
<dbReference type="PANTHER" id="PTHR44846">
    <property type="entry name" value="MANNOSYL-D-GLYCERATE TRANSPORT/METABOLISM SYSTEM REPRESSOR MNGR-RELATED"/>
    <property type="match status" value="1"/>
</dbReference>
<dbReference type="InterPro" id="IPR050679">
    <property type="entry name" value="Bact_HTH_transcr_reg"/>
</dbReference>